<sequence>MLFKSDISNFIKPSKLPKYFAIDVDRTFYTENDDIFKRNMDAFKLLKDKNITPFFCTGKGFDSNKKVITKEFETTTGYKGYPGIYNNGAVIYDVNGNSIKIEKFSIELLDTFKDYATTNSINDRTIYFTEDKMYSVEDLTDDTLEFLKHFNFGNIERITYDELKQKNVVSMCIYGRKLDNFELINDVDYIKWVMGSQLTPKGISKKTGLEVLLNRFNSNGSECVYIGDSGNDNQAMEYCYMSFAVGNADEDTKKKATWVLDLNYDQGAFEKAVKLLVEDENVYKKNIDAFKLLKDKNITPFFCTGRDFKSNQKIITTDFETTTGYNGYPGVYANGSLVYDSDGNAIKIEKLTENLLNKFKDYSVKKSINDRTIYLTDNGLFCLAELSDKGTSYITRKKMCDPIIVTFDELKQKNVVSIITAEHPLDDFELISEVGYVKYNKGNVFQISTKGVSKKTGIEALLNHFNSNANECVYIGDNKNDHEAMEYCYVSFAVANADDETKQKPKWVLDIKHDEGAFEKAVKLLTDD</sequence>
<reference evidence="1" key="1">
    <citation type="submission" date="2022-07" db="EMBL/GenBank/DDBJ databases">
        <title>Evaluation of T. orientalis genome assembly methods using nanopore sequencing and analysis of variation between genomes.</title>
        <authorList>
            <person name="Yam J."/>
            <person name="Micallef M.L."/>
            <person name="Liu M."/>
            <person name="Djordjevic S.P."/>
            <person name="Bogema D.R."/>
            <person name="Jenkins C."/>
        </authorList>
    </citation>
    <scope>NUCLEOTIDE SEQUENCE</scope>
    <source>
        <strain evidence="1">Fish Creek</strain>
    </source>
</reference>
<accession>A0A976M4S8</accession>
<dbReference type="PANTHER" id="PTHR10000">
    <property type="entry name" value="PHOSPHOSERINE PHOSPHATASE"/>
    <property type="match status" value="1"/>
</dbReference>
<dbReference type="InterPro" id="IPR036412">
    <property type="entry name" value="HAD-like_sf"/>
</dbReference>
<dbReference type="Pfam" id="PF08282">
    <property type="entry name" value="Hydrolase_3"/>
    <property type="match status" value="2"/>
</dbReference>
<protein>
    <recommendedName>
        <fullName evidence="3">Hydrolase</fullName>
    </recommendedName>
</protein>
<dbReference type="GO" id="GO:0000287">
    <property type="term" value="F:magnesium ion binding"/>
    <property type="evidence" value="ECO:0007669"/>
    <property type="project" value="TreeGrafter"/>
</dbReference>
<dbReference type="NCBIfam" id="TIGR01484">
    <property type="entry name" value="HAD-SF-IIB"/>
    <property type="match status" value="2"/>
</dbReference>
<gene>
    <name evidence="1" type="ORF">MACJ_000862</name>
</gene>
<dbReference type="EMBL" id="CP056065">
    <property type="protein sequence ID" value="UKJ88418.2"/>
    <property type="molecule type" value="Genomic_DNA"/>
</dbReference>
<dbReference type="SUPFAM" id="SSF56784">
    <property type="entry name" value="HAD-like"/>
    <property type="match status" value="2"/>
</dbReference>
<dbReference type="PANTHER" id="PTHR10000:SF8">
    <property type="entry name" value="HAD SUPERFAMILY HYDROLASE-LIKE, TYPE 3"/>
    <property type="match status" value="1"/>
</dbReference>
<organism evidence="1 2">
    <name type="scientific">Theileria orientalis</name>
    <dbReference type="NCBI Taxonomy" id="68886"/>
    <lineage>
        <taxon>Eukaryota</taxon>
        <taxon>Sar</taxon>
        <taxon>Alveolata</taxon>
        <taxon>Apicomplexa</taxon>
        <taxon>Aconoidasida</taxon>
        <taxon>Piroplasmida</taxon>
        <taxon>Theileriidae</taxon>
        <taxon>Theileria</taxon>
    </lineage>
</organism>
<dbReference type="InterPro" id="IPR006379">
    <property type="entry name" value="HAD-SF_hydro_IIB"/>
</dbReference>
<evidence type="ECO:0008006" key="3">
    <source>
        <dbReference type="Google" id="ProtNLM"/>
    </source>
</evidence>
<dbReference type="Proteomes" id="UP000244803">
    <property type="component" value="Chromosome 1"/>
</dbReference>
<dbReference type="GO" id="GO:0005829">
    <property type="term" value="C:cytosol"/>
    <property type="evidence" value="ECO:0007669"/>
    <property type="project" value="TreeGrafter"/>
</dbReference>
<dbReference type="GO" id="GO:0016791">
    <property type="term" value="F:phosphatase activity"/>
    <property type="evidence" value="ECO:0007669"/>
    <property type="project" value="TreeGrafter"/>
</dbReference>
<dbReference type="Gene3D" id="3.40.50.1000">
    <property type="entry name" value="HAD superfamily/HAD-like"/>
    <property type="match status" value="2"/>
</dbReference>
<dbReference type="InterPro" id="IPR023214">
    <property type="entry name" value="HAD_sf"/>
</dbReference>
<dbReference type="Gene3D" id="3.30.1240.10">
    <property type="match status" value="2"/>
</dbReference>
<evidence type="ECO:0000313" key="1">
    <source>
        <dbReference type="EMBL" id="UKJ88418.2"/>
    </source>
</evidence>
<evidence type="ECO:0000313" key="2">
    <source>
        <dbReference type="Proteomes" id="UP000244803"/>
    </source>
</evidence>
<proteinExistence type="predicted"/>
<dbReference type="AlphaFoldDB" id="A0A976M4S8"/>
<name>A0A976M4S8_THEOR</name>
<dbReference type="OrthoDB" id="365801at2759"/>